<gene>
    <name evidence="2" type="ORF">HQ865_14725</name>
</gene>
<dbReference type="PROSITE" id="PS51257">
    <property type="entry name" value="PROKAR_LIPOPROTEIN"/>
    <property type="match status" value="1"/>
</dbReference>
<dbReference type="EMBL" id="CP054139">
    <property type="protein sequence ID" value="QKJ30950.1"/>
    <property type="molecule type" value="Genomic_DNA"/>
</dbReference>
<reference evidence="2 3" key="1">
    <citation type="submission" date="2020-05" db="EMBL/GenBank/DDBJ databases">
        <title>Mucilaginibacter mali sp. nov.</title>
        <authorList>
            <person name="Kim H.S."/>
            <person name="Lee K.C."/>
            <person name="Suh M.K."/>
            <person name="Kim J.-S."/>
            <person name="Han K.-I."/>
            <person name="Eom M.K."/>
            <person name="Shin Y.K."/>
            <person name="Lee J.-S."/>
        </authorList>
    </citation>
    <scope>NUCLEOTIDE SEQUENCE [LARGE SCALE GENOMIC DNA]</scope>
    <source>
        <strain evidence="2 3">G2-14</strain>
    </source>
</reference>
<evidence type="ECO:0000256" key="1">
    <source>
        <dbReference type="SAM" id="SignalP"/>
    </source>
</evidence>
<dbReference type="Proteomes" id="UP000505355">
    <property type="component" value="Chromosome"/>
</dbReference>
<keyword evidence="2" id="KW-0378">Hydrolase</keyword>
<dbReference type="GO" id="GO:0004180">
    <property type="term" value="F:carboxypeptidase activity"/>
    <property type="evidence" value="ECO:0007669"/>
    <property type="project" value="UniProtKB-KW"/>
</dbReference>
<proteinExistence type="predicted"/>
<evidence type="ECO:0000313" key="3">
    <source>
        <dbReference type="Proteomes" id="UP000505355"/>
    </source>
</evidence>
<sequence length="149" mass="16030">MKSKYLIPAAIIFLFACSGLRSAGQVKQGIEGYVYLLRGNQMPSPGKPISKGRGVARDIYIYQPTSTGQTTGNRPAFTSIKTKLIAQVKSDSAGHYFVKLPPGDYSVFIKEGACFFAAESDGSGTLNPVKVNTNIVTLKNLTITLNATY</sequence>
<keyword evidence="3" id="KW-1185">Reference proteome</keyword>
<organism evidence="2 3">
    <name type="scientific">Mucilaginibacter mali</name>
    <dbReference type="NCBI Taxonomy" id="2740462"/>
    <lineage>
        <taxon>Bacteria</taxon>
        <taxon>Pseudomonadati</taxon>
        <taxon>Bacteroidota</taxon>
        <taxon>Sphingobacteriia</taxon>
        <taxon>Sphingobacteriales</taxon>
        <taxon>Sphingobacteriaceae</taxon>
        <taxon>Mucilaginibacter</taxon>
    </lineage>
</organism>
<accession>A0A7D4QL29</accession>
<keyword evidence="2" id="KW-0645">Protease</keyword>
<protein>
    <submittedName>
        <fullName evidence="2">Carboxypeptidase regulatory-like domain-containing protein</fullName>
    </submittedName>
</protein>
<keyword evidence="1" id="KW-0732">Signal</keyword>
<evidence type="ECO:0000313" key="2">
    <source>
        <dbReference type="EMBL" id="QKJ30950.1"/>
    </source>
</evidence>
<dbReference type="AlphaFoldDB" id="A0A7D4QL29"/>
<name>A0A7D4QL29_9SPHI</name>
<dbReference type="RefSeq" id="WP_173415619.1">
    <property type="nucleotide sequence ID" value="NZ_CP054139.1"/>
</dbReference>
<feature type="chain" id="PRO_5028847668" evidence="1">
    <location>
        <begin position="24"/>
        <end position="149"/>
    </location>
</feature>
<feature type="signal peptide" evidence="1">
    <location>
        <begin position="1"/>
        <end position="23"/>
    </location>
</feature>
<dbReference type="KEGG" id="mmab:HQ865_14725"/>
<keyword evidence="2" id="KW-0121">Carboxypeptidase</keyword>